<dbReference type="OrthoDB" id="544277at2759"/>
<dbReference type="Gene3D" id="3.40.630.30">
    <property type="match status" value="1"/>
</dbReference>
<name>A0A6A4GIJ1_9AGAR</name>
<dbReference type="Proteomes" id="UP000799118">
    <property type="component" value="Unassembled WGS sequence"/>
</dbReference>
<accession>A0A6A4GIJ1</accession>
<organism evidence="2 3">
    <name type="scientific">Gymnopus androsaceus JB14</name>
    <dbReference type="NCBI Taxonomy" id="1447944"/>
    <lineage>
        <taxon>Eukaryota</taxon>
        <taxon>Fungi</taxon>
        <taxon>Dikarya</taxon>
        <taxon>Basidiomycota</taxon>
        <taxon>Agaricomycotina</taxon>
        <taxon>Agaricomycetes</taxon>
        <taxon>Agaricomycetidae</taxon>
        <taxon>Agaricales</taxon>
        <taxon>Marasmiineae</taxon>
        <taxon>Omphalotaceae</taxon>
        <taxon>Gymnopus</taxon>
    </lineage>
</organism>
<dbReference type="CDD" id="cd04301">
    <property type="entry name" value="NAT_SF"/>
    <property type="match status" value="1"/>
</dbReference>
<keyword evidence="3" id="KW-1185">Reference proteome</keyword>
<dbReference type="PANTHER" id="PTHR42791:SF1">
    <property type="entry name" value="N-ACETYLTRANSFERASE DOMAIN-CONTAINING PROTEIN"/>
    <property type="match status" value="1"/>
</dbReference>
<reference evidence="2" key="1">
    <citation type="journal article" date="2019" name="Environ. Microbiol.">
        <title>Fungal ecological strategies reflected in gene transcription - a case study of two litter decomposers.</title>
        <authorList>
            <person name="Barbi F."/>
            <person name="Kohler A."/>
            <person name="Barry K."/>
            <person name="Baskaran P."/>
            <person name="Daum C."/>
            <person name="Fauchery L."/>
            <person name="Ihrmark K."/>
            <person name="Kuo A."/>
            <person name="LaButti K."/>
            <person name="Lipzen A."/>
            <person name="Morin E."/>
            <person name="Grigoriev I.V."/>
            <person name="Henrissat B."/>
            <person name="Lindahl B."/>
            <person name="Martin F."/>
        </authorList>
    </citation>
    <scope>NUCLEOTIDE SEQUENCE</scope>
    <source>
        <strain evidence="2">JB14</strain>
    </source>
</reference>
<dbReference type="AlphaFoldDB" id="A0A6A4GIJ1"/>
<gene>
    <name evidence="2" type="ORF">BT96DRAFT_868551</name>
</gene>
<sequence length="258" mass="29057">MVDQSPFTVRLAKRTELDAIIALNQRAYINSPVQNYLAGLSIPITTDTKDASLRRNQEKYLRLLYRRAFNGARLTVVVHSESGSSPDGPDKERIVASSIWKLPSSEKAKIRKSFLDVISTELLVIPIVMSWGIGFVRKALGPFSALDKAAERVYKERNVKESRDEQYYLEMVAVDPEFHGKGLMSLLFREAFDYAPSSTYTLFANGPLVRDRYAHWGFETWAEITIGKDECDAAGLSKPSGSGFQMYFMVKNPPQKST</sequence>
<dbReference type="InterPro" id="IPR052523">
    <property type="entry name" value="Trichothecene_AcTrans"/>
</dbReference>
<evidence type="ECO:0000313" key="2">
    <source>
        <dbReference type="EMBL" id="KAE9385114.1"/>
    </source>
</evidence>
<evidence type="ECO:0000259" key="1">
    <source>
        <dbReference type="Pfam" id="PF00583"/>
    </source>
</evidence>
<evidence type="ECO:0000313" key="3">
    <source>
        <dbReference type="Proteomes" id="UP000799118"/>
    </source>
</evidence>
<proteinExistence type="predicted"/>
<protein>
    <recommendedName>
        <fullName evidence="1">N-acetyltransferase domain-containing protein</fullName>
    </recommendedName>
</protein>
<dbReference type="InterPro" id="IPR016181">
    <property type="entry name" value="Acyl_CoA_acyltransferase"/>
</dbReference>
<dbReference type="SUPFAM" id="SSF55729">
    <property type="entry name" value="Acyl-CoA N-acyltransferases (Nat)"/>
    <property type="match status" value="1"/>
</dbReference>
<dbReference type="EMBL" id="ML770027">
    <property type="protein sequence ID" value="KAE9385114.1"/>
    <property type="molecule type" value="Genomic_DNA"/>
</dbReference>
<dbReference type="Pfam" id="PF00583">
    <property type="entry name" value="Acetyltransf_1"/>
    <property type="match status" value="1"/>
</dbReference>
<dbReference type="InterPro" id="IPR000182">
    <property type="entry name" value="GNAT_dom"/>
</dbReference>
<dbReference type="PANTHER" id="PTHR42791">
    <property type="entry name" value="GNAT FAMILY ACETYLTRANSFERASE"/>
    <property type="match status" value="1"/>
</dbReference>
<dbReference type="GO" id="GO:0016747">
    <property type="term" value="F:acyltransferase activity, transferring groups other than amino-acyl groups"/>
    <property type="evidence" value="ECO:0007669"/>
    <property type="project" value="InterPro"/>
</dbReference>
<feature type="domain" description="N-acetyltransferase" evidence="1">
    <location>
        <begin position="163"/>
        <end position="198"/>
    </location>
</feature>